<reference evidence="1 2" key="1">
    <citation type="submission" date="2014-06" db="EMBL/GenBank/DDBJ databases">
        <authorList>
            <person name="Bishop-Lilly K.A."/>
            <person name="Broomall S.M."/>
            <person name="Chain P.S."/>
            <person name="Chertkov O."/>
            <person name="Coyne S.R."/>
            <person name="Daligault H.E."/>
            <person name="Davenport K.W."/>
            <person name="Erkkila T."/>
            <person name="Frey K.G."/>
            <person name="Gibbons H.S."/>
            <person name="Gu W."/>
            <person name="Jaissle J."/>
            <person name="Johnson S.L."/>
            <person name="Koroleva G.I."/>
            <person name="Ladner J.T."/>
            <person name="Lo C.-C."/>
            <person name="Minogue T.D."/>
            <person name="Munk C."/>
            <person name="Palacios G.F."/>
            <person name="Redden C.L."/>
            <person name="Rosenzweig C.N."/>
            <person name="Scholz M.B."/>
            <person name="Teshima H."/>
            <person name="Xu Y."/>
        </authorList>
    </citation>
    <scope>NUCLEOTIDE SEQUENCE [LARGE SCALE GENOMIC DNA]</scope>
    <source>
        <strain evidence="1 2">EO147</strain>
    </source>
</reference>
<dbReference type="AlphaFoldDB" id="A0AAI8FQQ0"/>
<dbReference type="EMBL" id="CP008727">
    <property type="protein sequence ID" value="AIO69424.1"/>
    <property type="molecule type" value="Genomic_DNA"/>
</dbReference>
<dbReference type="Proteomes" id="UP000029424">
    <property type="component" value="Chromosome 2"/>
</dbReference>
<accession>A0AAI8FQQ0</accession>
<keyword evidence="2" id="KW-1185">Reference proteome</keyword>
<dbReference type="KEGG" id="bok:DM82_6377"/>
<protein>
    <submittedName>
        <fullName evidence="1">Transcriptional regulator, XRE family domain protein</fullName>
    </submittedName>
</protein>
<name>A0AAI8FQQ0_9BURK</name>
<gene>
    <name evidence="1" type="ORF">DM82_6377</name>
</gene>
<evidence type="ECO:0000313" key="1">
    <source>
        <dbReference type="EMBL" id="AIO69424.1"/>
    </source>
</evidence>
<proteinExistence type="predicted"/>
<evidence type="ECO:0000313" key="2">
    <source>
        <dbReference type="Proteomes" id="UP000029424"/>
    </source>
</evidence>
<sequence>MPKWQKHIEAIAQLPKAKQQFVAQMLEAVLTQAQQQ</sequence>
<organism evidence="1 2">
    <name type="scientific">Burkholderia oklahomensis</name>
    <dbReference type="NCBI Taxonomy" id="342113"/>
    <lineage>
        <taxon>Bacteria</taxon>
        <taxon>Pseudomonadati</taxon>
        <taxon>Pseudomonadota</taxon>
        <taxon>Betaproteobacteria</taxon>
        <taxon>Burkholderiales</taxon>
        <taxon>Burkholderiaceae</taxon>
        <taxon>Burkholderia</taxon>
        <taxon>pseudomallei group</taxon>
    </lineage>
</organism>